<dbReference type="Gene3D" id="3.40.50.720">
    <property type="entry name" value="NAD(P)-binding Rossmann-like Domain"/>
    <property type="match status" value="1"/>
</dbReference>
<evidence type="ECO:0000256" key="2">
    <source>
        <dbReference type="ARBA" id="ARBA00006464"/>
    </source>
</evidence>
<evidence type="ECO:0000313" key="9">
    <source>
        <dbReference type="EMBL" id="SDE95943.1"/>
    </source>
</evidence>
<keyword evidence="6 7" id="KW-0472">Membrane</keyword>
<evidence type="ECO:0000256" key="7">
    <source>
        <dbReference type="SAM" id="Phobius"/>
    </source>
</evidence>
<feature type="domain" description="Bacterial sugar transferase" evidence="8">
    <location>
        <begin position="258"/>
        <end position="442"/>
    </location>
</feature>
<dbReference type="GO" id="GO:0016780">
    <property type="term" value="F:phosphotransferase activity, for other substituted phosphate groups"/>
    <property type="evidence" value="ECO:0007669"/>
    <property type="project" value="TreeGrafter"/>
</dbReference>
<dbReference type="Pfam" id="PF02397">
    <property type="entry name" value="Bac_transf"/>
    <property type="match status" value="1"/>
</dbReference>
<proteinExistence type="inferred from homology"/>
<evidence type="ECO:0000256" key="6">
    <source>
        <dbReference type="ARBA" id="ARBA00023136"/>
    </source>
</evidence>
<evidence type="ECO:0000313" key="10">
    <source>
        <dbReference type="Proteomes" id="UP000182114"/>
    </source>
</evidence>
<sequence>MKKSYFVIPLSFIFHIITINVILYLLTPETYRSGFSIIYYNLTWLIVTYAIDFYPTARREGFTTNVRNFFMLFLIYGLVFFTSFTFLSDHRYKPAYLTLVYLLICLMLTLFRLLFYWARNLYRTKGLSKEVRAVVIGRDKNLKKLRRIFDTKTYGYRYMGYFDNTKSNSPTYLGKIQDSYSYIFENNVEEVYCMASRLSKDEIKELMRIADNSLKKIKIVPDNKELFSRAMSIELYGEVPVLNLRASPLELEYANIVKRVFDIIFSSLVIIFVLSWLTPLVWILMKFDSKGPLFFKQSRHGVNRNTFDCYKFRSMTKSDTSDTKMATKNDMRITKLGRILRKTSIDELPQFFNVLKGEMSVVGPRPHMRLHTEQFEKSVDKYLVRHFLKPGITGLAQIKGYRGEIVEQSDIVNRVRYDIFYMEKWSIQLDISIIYYTVANAIRGEERAY</sequence>
<dbReference type="InterPro" id="IPR017475">
    <property type="entry name" value="EPS_sugar_tfrase"/>
</dbReference>
<gene>
    <name evidence="9" type="ORF">SAMN04487992_105302</name>
</gene>
<dbReference type="eggNOG" id="COG2148">
    <property type="taxonomic scope" value="Bacteria"/>
</dbReference>
<dbReference type="NCBIfam" id="TIGR03023">
    <property type="entry name" value="WcaJ_sugtrans"/>
    <property type="match status" value="1"/>
</dbReference>
<keyword evidence="3 9" id="KW-0808">Transferase</keyword>
<comment type="subcellular location">
    <subcellularLocation>
        <location evidence="1">Membrane</location>
        <topology evidence="1">Multi-pass membrane protein</topology>
    </subcellularLocation>
</comment>
<dbReference type="PANTHER" id="PTHR30576">
    <property type="entry name" value="COLANIC BIOSYNTHESIS UDP-GLUCOSE LIPID CARRIER TRANSFERASE"/>
    <property type="match status" value="1"/>
</dbReference>
<protein>
    <submittedName>
        <fullName evidence="9">Putative colanic acid biosysnthesis UDP-glucose lipid carrier transferase</fullName>
    </submittedName>
</protein>
<keyword evidence="4 7" id="KW-0812">Transmembrane</keyword>
<evidence type="ECO:0000256" key="3">
    <source>
        <dbReference type="ARBA" id="ARBA00022679"/>
    </source>
</evidence>
<organism evidence="9 10">
    <name type="scientific">Cellulophaga baltica</name>
    <dbReference type="NCBI Taxonomy" id="76594"/>
    <lineage>
        <taxon>Bacteria</taxon>
        <taxon>Pseudomonadati</taxon>
        <taxon>Bacteroidota</taxon>
        <taxon>Flavobacteriia</taxon>
        <taxon>Flavobacteriales</taxon>
        <taxon>Flavobacteriaceae</taxon>
        <taxon>Cellulophaga</taxon>
    </lineage>
</organism>
<keyword evidence="10" id="KW-1185">Reference proteome</keyword>
<name>A0A1G7H6J2_9FLAO</name>
<dbReference type="InterPro" id="IPR003362">
    <property type="entry name" value="Bact_transf"/>
</dbReference>
<feature type="transmembrane region" description="Helical" evidence="7">
    <location>
        <begin position="38"/>
        <end position="57"/>
    </location>
</feature>
<feature type="transmembrane region" description="Helical" evidence="7">
    <location>
        <begin position="7"/>
        <end position="26"/>
    </location>
</feature>
<dbReference type="Pfam" id="PF13727">
    <property type="entry name" value="CoA_binding_3"/>
    <property type="match status" value="1"/>
</dbReference>
<dbReference type="GO" id="GO:0016020">
    <property type="term" value="C:membrane"/>
    <property type="evidence" value="ECO:0007669"/>
    <property type="project" value="UniProtKB-SubCell"/>
</dbReference>
<evidence type="ECO:0000256" key="1">
    <source>
        <dbReference type="ARBA" id="ARBA00004141"/>
    </source>
</evidence>
<dbReference type="InterPro" id="IPR017473">
    <property type="entry name" value="Undecaprenyl-P_gluc_Ptfrase"/>
</dbReference>
<reference evidence="10" key="1">
    <citation type="submission" date="2016-10" db="EMBL/GenBank/DDBJ databases">
        <authorList>
            <person name="Varghese N."/>
            <person name="Submissions S."/>
        </authorList>
    </citation>
    <scope>NUCLEOTIDE SEQUENCE [LARGE SCALE GENOMIC DNA]</scope>
    <source>
        <strain evidence="10">DSM 24729</strain>
    </source>
</reference>
<evidence type="ECO:0000256" key="4">
    <source>
        <dbReference type="ARBA" id="ARBA00022692"/>
    </source>
</evidence>
<feature type="transmembrane region" description="Helical" evidence="7">
    <location>
        <begin position="99"/>
        <end position="118"/>
    </location>
</feature>
<dbReference type="AlphaFoldDB" id="A0A1G7H6J2"/>
<evidence type="ECO:0000259" key="8">
    <source>
        <dbReference type="Pfam" id="PF02397"/>
    </source>
</evidence>
<dbReference type="EMBL" id="FNBD01000005">
    <property type="protein sequence ID" value="SDE95943.1"/>
    <property type="molecule type" value="Genomic_DNA"/>
</dbReference>
<accession>A0A1G7H6J2</accession>
<comment type="similarity">
    <text evidence="2">Belongs to the bacterial sugar transferase family.</text>
</comment>
<feature type="transmembrane region" description="Helical" evidence="7">
    <location>
        <begin position="69"/>
        <end position="87"/>
    </location>
</feature>
<evidence type="ECO:0000256" key="5">
    <source>
        <dbReference type="ARBA" id="ARBA00022989"/>
    </source>
</evidence>
<feature type="transmembrane region" description="Helical" evidence="7">
    <location>
        <begin position="263"/>
        <end position="285"/>
    </location>
</feature>
<dbReference type="NCBIfam" id="TIGR03025">
    <property type="entry name" value="EPS_sugtrans"/>
    <property type="match status" value="1"/>
</dbReference>
<dbReference type="PANTHER" id="PTHR30576:SF0">
    <property type="entry name" value="UNDECAPRENYL-PHOSPHATE N-ACETYLGALACTOSAMINYL 1-PHOSPHATE TRANSFERASE-RELATED"/>
    <property type="match status" value="1"/>
</dbReference>
<dbReference type="RefSeq" id="WP_074538379.1">
    <property type="nucleotide sequence ID" value="NZ_FNBD01000005.1"/>
</dbReference>
<keyword evidence="5 7" id="KW-1133">Transmembrane helix</keyword>
<dbReference type="Proteomes" id="UP000182114">
    <property type="component" value="Unassembled WGS sequence"/>
</dbReference>